<dbReference type="SUPFAM" id="SSF52540">
    <property type="entry name" value="P-loop containing nucleoside triphosphate hydrolases"/>
    <property type="match status" value="1"/>
</dbReference>
<gene>
    <name evidence="7" type="ORF">KC729_05865</name>
</gene>
<evidence type="ECO:0000256" key="4">
    <source>
        <dbReference type="ARBA" id="ARBA00022840"/>
    </source>
</evidence>
<dbReference type="GO" id="GO:0005524">
    <property type="term" value="F:ATP binding"/>
    <property type="evidence" value="ECO:0007669"/>
    <property type="project" value="UniProtKB-KW"/>
</dbReference>
<dbReference type="PANTHER" id="PTHR43289">
    <property type="entry name" value="MITOGEN-ACTIVATED PROTEIN KINASE KINASE KINASE 20-RELATED"/>
    <property type="match status" value="1"/>
</dbReference>
<comment type="caution">
    <text evidence="7">The sequence shown here is derived from an EMBL/GenBank/DDBJ whole genome shotgun (WGS) entry which is preliminary data.</text>
</comment>
<dbReference type="AlphaFoldDB" id="A0A956LYY9"/>
<dbReference type="Gene3D" id="3.40.50.300">
    <property type="entry name" value="P-loop containing nucleotide triphosphate hydrolases"/>
    <property type="match status" value="1"/>
</dbReference>
<dbReference type="Gene3D" id="3.30.200.20">
    <property type="entry name" value="Phosphorylase Kinase, domain 1"/>
    <property type="match status" value="1"/>
</dbReference>
<dbReference type="Gene3D" id="1.10.510.10">
    <property type="entry name" value="Transferase(Phosphotransferase) domain 1"/>
    <property type="match status" value="1"/>
</dbReference>
<dbReference type="InterPro" id="IPR008271">
    <property type="entry name" value="Ser/Thr_kinase_AS"/>
</dbReference>
<name>A0A956LYY9_UNCEI</name>
<accession>A0A956LYY9</accession>
<evidence type="ECO:0000256" key="1">
    <source>
        <dbReference type="ARBA" id="ARBA00022679"/>
    </source>
</evidence>
<dbReference type="EMBL" id="JAGQHR010000124">
    <property type="protein sequence ID" value="MCA9727192.1"/>
    <property type="molecule type" value="Genomic_DNA"/>
</dbReference>
<evidence type="ECO:0000313" key="8">
    <source>
        <dbReference type="Proteomes" id="UP000697710"/>
    </source>
</evidence>
<evidence type="ECO:0000256" key="2">
    <source>
        <dbReference type="ARBA" id="ARBA00022741"/>
    </source>
</evidence>
<feature type="compositionally biased region" description="Basic and acidic residues" evidence="5">
    <location>
        <begin position="1"/>
        <end position="11"/>
    </location>
</feature>
<dbReference type="Pfam" id="PF00069">
    <property type="entry name" value="Pkinase"/>
    <property type="match status" value="1"/>
</dbReference>
<feature type="region of interest" description="Disordered" evidence="5">
    <location>
        <begin position="1"/>
        <end position="81"/>
    </location>
</feature>
<dbReference type="InterPro" id="IPR027417">
    <property type="entry name" value="P-loop_NTPase"/>
</dbReference>
<feature type="compositionally biased region" description="Low complexity" evidence="5">
    <location>
        <begin position="12"/>
        <end position="22"/>
    </location>
</feature>
<dbReference type="SUPFAM" id="SSF56112">
    <property type="entry name" value="Protein kinase-like (PK-like)"/>
    <property type="match status" value="1"/>
</dbReference>
<dbReference type="Proteomes" id="UP000697710">
    <property type="component" value="Unassembled WGS sequence"/>
</dbReference>
<keyword evidence="3 7" id="KW-0418">Kinase</keyword>
<dbReference type="InterPro" id="IPR011009">
    <property type="entry name" value="Kinase-like_dom_sf"/>
</dbReference>
<reference evidence="7" key="2">
    <citation type="journal article" date="2021" name="Microbiome">
        <title>Successional dynamics and alternative stable states in a saline activated sludge microbial community over 9 years.</title>
        <authorList>
            <person name="Wang Y."/>
            <person name="Ye J."/>
            <person name="Ju F."/>
            <person name="Liu L."/>
            <person name="Boyd J.A."/>
            <person name="Deng Y."/>
            <person name="Parks D.H."/>
            <person name="Jiang X."/>
            <person name="Yin X."/>
            <person name="Woodcroft B.J."/>
            <person name="Tyson G.W."/>
            <person name="Hugenholtz P."/>
            <person name="Polz M.F."/>
            <person name="Zhang T."/>
        </authorList>
    </citation>
    <scope>NUCLEOTIDE SEQUENCE</scope>
    <source>
        <strain evidence="7">HKST-UBA01</strain>
    </source>
</reference>
<dbReference type="CDD" id="cd14014">
    <property type="entry name" value="STKc_PknB_like"/>
    <property type="match status" value="1"/>
</dbReference>
<dbReference type="PROSITE" id="PS50011">
    <property type="entry name" value="PROTEIN_KINASE_DOM"/>
    <property type="match status" value="1"/>
</dbReference>
<dbReference type="PANTHER" id="PTHR43289:SF6">
    <property type="entry name" value="SERINE_THREONINE-PROTEIN KINASE NEKL-3"/>
    <property type="match status" value="1"/>
</dbReference>
<evidence type="ECO:0000256" key="5">
    <source>
        <dbReference type="SAM" id="MobiDB-lite"/>
    </source>
</evidence>
<sequence>MQDDAEQHGKGPDATGPGTTGPSTGGPDGAGPHDTGPGGTGRDRARSNDAAGATESSLSSDPTVDLTPARRPYSGSAAGAPAFTDGQLIADRYRIEAFLARGGMGEVYRAHDLDLEVTVALKTIRPDTASDPDALRSLKREVLLARSVSHRNVCRIYDIGTHHAKDGSIWFLSMEHVAGETLSERIRRAARLSPEDTLAIARQLADALDAAHAVGVVHRDFKSGNVLLTEGAAGPRAVVTDFGLARVTPTAPGNRGTDPDSEVHAIAGTPAYMAPEQVLGQPVGPAADLYALGIVLFEMLSGRLPFGGATALEIAGARLLAAPPDLPDADPRWNAAVQRLLARAPSDRFATAGDAIRAIEGRLVDPRVLHSLPAERDVFVGREGEIAAIAAGFENGGRLVSLLGPGGMGKTRLARRYATGSLAR</sequence>
<dbReference type="InterPro" id="IPR000719">
    <property type="entry name" value="Prot_kinase_dom"/>
</dbReference>
<evidence type="ECO:0000313" key="7">
    <source>
        <dbReference type="EMBL" id="MCA9727192.1"/>
    </source>
</evidence>
<reference evidence="7" key="1">
    <citation type="submission" date="2020-04" db="EMBL/GenBank/DDBJ databases">
        <authorList>
            <person name="Zhang T."/>
        </authorList>
    </citation>
    <scope>NUCLEOTIDE SEQUENCE</scope>
    <source>
        <strain evidence="7">HKST-UBA01</strain>
    </source>
</reference>
<organism evidence="7 8">
    <name type="scientific">Eiseniibacteriota bacterium</name>
    <dbReference type="NCBI Taxonomy" id="2212470"/>
    <lineage>
        <taxon>Bacteria</taxon>
        <taxon>Candidatus Eiseniibacteriota</taxon>
    </lineage>
</organism>
<dbReference type="GO" id="GO:0004674">
    <property type="term" value="F:protein serine/threonine kinase activity"/>
    <property type="evidence" value="ECO:0007669"/>
    <property type="project" value="TreeGrafter"/>
</dbReference>
<protein>
    <submittedName>
        <fullName evidence="7">Serine/threonine-protein kinase PknK</fullName>
    </submittedName>
</protein>
<keyword evidence="4" id="KW-0067">ATP-binding</keyword>
<dbReference type="PROSITE" id="PS00108">
    <property type="entry name" value="PROTEIN_KINASE_ST"/>
    <property type="match status" value="1"/>
</dbReference>
<feature type="domain" description="Protein kinase" evidence="6">
    <location>
        <begin position="93"/>
        <end position="368"/>
    </location>
</feature>
<proteinExistence type="predicted"/>
<keyword evidence="1" id="KW-0808">Transferase</keyword>
<evidence type="ECO:0000256" key="3">
    <source>
        <dbReference type="ARBA" id="ARBA00022777"/>
    </source>
</evidence>
<evidence type="ECO:0000259" key="6">
    <source>
        <dbReference type="PROSITE" id="PS50011"/>
    </source>
</evidence>
<keyword evidence="2" id="KW-0547">Nucleotide-binding</keyword>